<accession>A0ABT4S804</accession>
<gene>
    <name evidence="1" type="ORF">OUY22_07625</name>
</gene>
<reference evidence="1" key="1">
    <citation type="submission" date="2022-11" db="EMBL/GenBank/DDBJ databases">
        <title>Nonomuraea corallina sp. nov., a new species of the genus Nonomuraea isolated from sea side sediment in Thai sea.</title>
        <authorList>
            <person name="Ngamcharungchit C."/>
            <person name="Matsumoto A."/>
            <person name="Suriyachadkun C."/>
            <person name="Panbangred W."/>
            <person name="Inahashi Y."/>
            <person name="Intra B."/>
        </authorList>
    </citation>
    <scope>NUCLEOTIDE SEQUENCE</scope>
    <source>
        <strain evidence="1">MCN248</strain>
    </source>
</reference>
<dbReference type="SUPFAM" id="SSF103642">
    <property type="entry name" value="Sec-C motif"/>
    <property type="match status" value="1"/>
</dbReference>
<dbReference type="Pfam" id="PF02810">
    <property type="entry name" value="SEC-C"/>
    <property type="match status" value="1"/>
</dbReference>
<proteinExistence type="predicted"/>
<evidence type="ECO:0000313" key="2">
    <source>
        <dbReference type="Proteomes" id="UP001144036"/>
    </source>
</evidence>
<comment type="caution">
    <text evidence="1">The sequence shown here is derived from an EMBL/GenBank/DDBJ whole genome shotgun (WGS) entry which is preliminary data.</text>
</comment>
<dbReference type="InterPro" id="IPR004027">
    <property type="entry name" value="SEC_C_motif"/>
</dbReference>
<sequence>MTGDSPHWADEITAFVTAEGPVPFEKLAERANVSRSVLRTFLDEHPYLCPDSGGDWVSGLRLADGVAFLHELSAAEVAAGVLAADDDLALWARFAQDGLPLAGGGQVGATTFLDLPAGFGNGLPPGRGGIGQVLTGPDGWLTEFSPGDVLSVRLRDGGLEISAAEVPEETGRARQVRDFMLLAATEAMRIYLEEDRESPIAPFDELLVSLLRSDPELLADPLPPLARMLRGAGMETFGGSVGVPGVPWDLSRVRGLRREEVVAGAMAVGMLVLWAEEDPEHAPTLLRDYLTATPGVIGYVADEVEVRAAEGARFGEQLAKLGAIAKTPAERAAVTLLLARSAEGSGDSAEAERLVHEALAAQPALVPALADAGEYAACRGELHAADDYLRRSGLVPADSLRRAMRNLLVPPRTKTGRNHPCPCGSGRKHKLCCLNNAVHPITERAKLLYALLATYVQRAPARETLSLLISRSGADDASVFLCLDLLLTDCGFAERFLRARGGWLRADERELAESWLDVPIGLYEVVQVRKGTGVTVRPMPDGEPVFLPDRKFSGSVRRLDLFCGRLLPDGERPRVLALPTLVPRDQRAELAGLLAGEHSAEQLAEFFGPRPEPYVRNGDGHEYVDAEAVLKVTGGGRAWARLADRMVEIDIDVLEWHREVGGKVVSAGQVTDEGDHWVVRANSVERLTELERMVREVAPDAVEVRRKAERLGGGPHPRARELIVESYVVRDAGQALPRAQAESWIDAVPGSGLSPREAARAGGRALADLETQLDDMEWHNDRSVQAGNGVLMDVDWIRQELGLQRQRDSPSR</sequence>
<dbReference type="RefSeq" id="WP_270154089.1">
    <property type="nucleotide sequence ID" value="NZ_JAPNNL010000019.1"/>
</dbReference>
<keyword evidence="2" id="KW-1185">Reference proteome</keyword>
<organism evidence="1 2">
    <name type="scientific">Nonomuraea corallina</name>
    <dbReference type="NCBI Taxonomy" id="2989783"/>
    <lineage>
        <taxon>Bacteria</taxon>
        <taxon>Bacillati</taxon>
        <taxon>Actinomycetota</taxon>
        <taxon>Actinomycetes</taxon>
        <taxon>Streptosporangiales</taxon>
        <taxon>Streptosporangiaceae</taxon>
        <taxon>Nonomuraea</taxon>
    </lineage>
</organism>
<dbReference type="Gene3D" id="3.10.450.50">
    <property type="match status" value="1"/>
</dbReference>
<name>A0ABT4S804_9ACTN</name>
<protein>
    <submittedName>
        <fullName evidence="1">SEC-C metal-binding domain-containing protein</fullName>
    </submittedName>
</protein>
<evidence type="ECO:0000313" key="1">
    <source>
        <dbReference type="EMBL" id="MDA0633287.1"/>
    </source>
</evidence>
<dbReference type="Proteomes" id="UP001144036">
    <property type="component" value="Unassembled WGS sequence"/>
</dbReference>
<dbReference type="EMBL" id="JAPNNL010000019">
    <property type="protein sequence ID" value="MDA0633287.1"/>
    <property type="molecule type" value="Genomic_DNA"/>
</dbReference>